<organism evidence="1 2">
    <name type="scientific">Aminobacter carboxidus</name>
    <dbReference type="NCBI Taxonomy" id="376165"/>
    <lineage>
        <taxon>Bacteria</taxon>
        <taxon>Pseudomonadati</taxon>
        <taxon>Pseudomonadota</taxon>
        <taxon>Alphaproteobacteria</taxon>
        <taxon>Hyphomicrobiales</taxon>
        <taxon>Phyllobacteriaceae</taxon>
        <taxon>Aminobacter</taxon>
    </lineage>
</organism>
<dbReference type="Proteomes" id="UP000532373">
    <property type="component" value="Unassembled WGS sequence"/>
</dbReference>
<reference evidence="1 2" key="1">
    <citation type="submission" date="2020-08" db="EMBL/GenBank/DDBJ databases">
        <title>Genomic Encyclopedia of Type Strains, Phase IV (KMG-IV): sequencing the most valuable type-strain genomes for metagenomic binning, comparative biology and taxonomic classification.</title>
        <authorList>
            <person name="Goeker M."/>
        </authorList>
    </citation>
    <scope>NUCLEOTIDE SEQUENCE [LARGE SCALE GENOMIC DNA]</scope>
    <source>
        <strain evidence="1 2">DSM 17454</strain>
    </source>
</reference>
<gene>
    <name evidence="1" type="ORF">HNQ96_004389</name>
</gene>
<comment type="caution">
    <text evidence="1">The sequence shown here is derived from an EMBL/GenBank/DDBJ whole genome shotgun (WGS) entry which is preliminary data.</text>
</comment>
<protein>
    <submittedName>
        <fullName evidence="1">Uncharacterized protein</fullName>
    </submittedName>
</protein>
<dbReference type="AlphaFoldDB" id="A0A8E2BFY0"/>
<accession>A0A8E2BFY0</accession>
<name>A0A8E2BFY0_9HYPH</name>
<sequence length="88" mass="9164">MPANSCCSVKCPDSGIARPSTHQRIDAAGIRLLAAKLGIAKVTAFSLPTLFVEVTKSTAPATPVMIGTMARALMTVKLPCSNLKTLHA</sequence>
<evidence type="ECO:0000313" key="1">
    <source>
        <dbReference type="EMBL" id="MBB6468505.1"/>
    </source>
</evidence>
<dbReference type="RefSeq" id="WP_184771082.1">
    <property type="nucleotide sequence ID" value="NZ_JACHGI010000010.1"/>
</dbReference>
<proteinExistence type="predicted"/>
<dbReference type="EMBL" id="JACHGI010000010">
    <property type="protein sequence ID" value="MBB6468505.1"/>
    <property type="molecule type" value="Genomic_DNA"/>
</dbReference>
<evidence type="ECO:0000313" key="2">
    <source>
        <dbReference type="Proteomes" id="UP000532373"/>
    </source>
</evidence>